<dbReference type="InterPro" id="IPR051446">
    <property type="entry name" value="HTH_trans_reg/aminotransferase"/>
</dbReference>
<evidence type="ECO:0000313" key="8">
    <source>
        <dbReference type="Proteomes" id="UP001363010"/>
    </source>
</evidence>
<keyword evidence="8" id="KW-1185">Reference proteome</keyword>
<comment type="similarity">
    <text evidence="1">In the C-terminal section; belongs to the class-I pyridoxal-phosphate-dependent aminotransferase family.</text>
</comment>
<keyword evidence="3" id="KW-0805">Transcription regulation</keyword>
<dbReference type="InterPro" id="IPR004839">
    <property type="entry name" value="Aminotransferase_I/II_large"/>
</dbReference>
<dbReference type="SMART" id="SM00345">
    <property type="entry name" value="HTH_GNTR"/>
    <property type="match status" value="1"/>
</dbReference>
<organism evidence="7 8">
    <name type="scientific">Variovorax humicola</name>
    <dbReference type="NCBI Taxonomy" id="1769758"/>
    <lineage>
        <taxon>Bacteria</taxon>
        <taxon>Pseudomonadati</taxon>
        <taxon>Pseudomonadota</taxon>
        <taxon>Betaproteobacteria</taxon>
        <taxon>Burkholderiales</taxon>
        <taxon>Comamonadaceae</taxon>
        <taxon>Variovorax</taxon>
    </lineage>
</organism>
<dbReference type="RefSeq" id="WP_340367213.1">
    <property type="nucleotide sequence ID" value="NZ_JBBKZV010000030.1"/>
</dbReference>
<dbReference type="Gene3D" id="3.90.1150.10">
    <property type="entry name" value="Aspartate Aminotransferase, domain 1"/>
    <property type="match status" value="1"/>
</dbReference>
<accession>A0ABU8W9H9</accession>
<evidence type="ECO:0000256" key="1">
    <source>
        <dbReference type="ARBA" id="ARBA00005384"/>
    </source>
</evidence>
<dbReference type="InterPro" id="IPR036388">
    <property type="entry name" value="WH-like_DNA-bd_sf"/>
</dbReference>
<dbReference type="PROSITE" id="PS50949">
    <property type="entry name" value="HTH_GNTR"/>
    <property type="match status" value="1"/>
</dbReference>
<name>A0ABU8W9H9_9BURK</name>
<dbReference type="InterPro" id="IPR000524">
    <property type="entry name" value="Tscrpt_reg_HTH_GntR"/>
</dbReference>
<evidence type="ECO:0000259" key="6">
    <source>
        <dbReference type="PROSITE" id="PS50949"/>
    </source>
</evidence>
<keyword evidence="5" id="KW-0804">Transcription</keyword>
<dbReference type="InterPro" id="IPR015422">
    <property type="entry name" value="PyrdxlP-dep_Trfase_small"/>
</dbReference>
<dbReference type="SUPFAM" id="SSF46785">
    <property type="entry name" value="Winged helix' DNA-binding domain"/>
    <property type="match status" value="1"/>
</dbReference>
<keyword evidence="7" id="KW-0808">Transferase</keyword>
<dbReference type="PANTHER" id="PTHR46577:SF1">
    <property type="entry name" value="HTH-TYPE TRANSCRIPTIONAL REGULATORY PROTEIN GABR"/>
    <property type="match status" value="1"/>
</dbReference>
<dbReference type="Pfam" id="PF00155">
    <property type="entry name" value="Aminotran_1_2"/>
    <property type="match status" value="1"/>
</dbReference>
<dbReference type="Gene3D" id="1.10.10.10">
    <property type="entry name" value="Winged helix-like DNA-binding domain superfamily/Winged helix DNA-binding domain"/>
    <property type="match status" value="1"/>
</dbReference>
<feature type="domain" description="HTH gntR-type" evidence="6">
    <location>
        <begin position="22"/>
        <end position="90"/>
    </location>
</feature>
<keyword evidence="7" id="KW-0032">Aminotransferase</keyword>
<dbReference type="InterPro" id="IPR036390">
    <property type="entry name" value="WH_DNA-bd_sf"/>
</dbReference>
<keyword evidence="2" id="KW-0663">Pyridoxal phosphate</keyword>
<protein>
    <submittedName>
        <fullName evidence="7">PLP-dependent aminotransferase family protein</fullName>
    </submittedName>
</protein>
<keyword evidence="4" id="KW-0238">DNA-binding</keyword>
<sequence length="474" mass="52081">MNIKASNMDGWFAAVIGSLDTKPLYSRIFVAIDQAIREGMVQAGDVLPTQRELAQRIGWPLSTVTRGYQDAVSRGLIRTDRRNGSTVLGKDETGHVRRDAPLVPPSFFEQSDVYDLTKQALISPLYAESVKHALATLSDNPAALFNNLRYSSGQLDVNARKSFIEFFAAHYQLSLDAQNLILTSGAQNALVCALLSLFSPGDNIGCEHFTYRGLQYAARIARLNLIPIEMDERGIKPDRLQAAIVAHSIKGVVCVPNYQNPTATTMSEERRREVASVAARHRILVIEDDVYGLLAGNKIAPIFSHYPEGTFLINGVSKALGPGLRVGVIICPAKFDIQLSTAVRATTWMPSQVDVSVIGSMLANRSASRIIEQNKKILNHRTSRLVELLKGHRVSFGVCCPHAVVHLPPTLRPALLIDWLQAERIHVEGADLFTIGEHSGNFIRINLTGVFKDENFNYAIGRIATALTAHADLL</sequence>
<evidence type="ECO:0000256" key="3">
    <source>
        <dbReference type="ARBA" id="ARBA00023015"/>
    </source>
</evidence>
<dbReference type="PANTHER" id="PTHR46577">
    <property type="entry name" value="HTH-TYPE TRANSCRIPTIONAL REGULATORY PROTEIN GABR"/>
    <property type="match status" value="1"/>
</dbReference>
<dbReference type="Gene3D" id="3.40.640.10">
    <property type="entry name" value="Type I PLP-dependent aspartate aminotransferase-like (Major domain)"/>
    <property type="match status" value="1"/>
</dbReference>
<reference evidence="7 8" key="1">
    <citation type="submission" date="2024-03" db="EMBL/GenBank/DDBJ databases">
        <title>Novel species of the genus Variovorax.</title>
        <authorList>
            <person name="Liu Q."/>
            <person name="Xin Y.-H."/>
        </authorList>
    </citation>
    <scope>NUCLEOTIDE SEQUENCE [LARGE SCALE GENOMIC DNA]</scope>
    <source>
        <strain evidence="7 8">KACC 18501</strain>
    </source>
</reference>
<proteinExistence type="inferred from homology"/>
<dbReference type="CDD" id="cd00609">
    <property type="entry name" value="AAT_like"/>
    <property type="match status" value="1"/>
</dbReference>
<dbReference type="EMBL" id="JBBKZV010000030">
    <property type="protein sequence ID" value="MEJ8826174.1"/>
    <property type="molecule type" value="Genomic_DNA"/>
</dbReference>
<dbReference type="InterPro" id="IPR015424">
    <property type="entry name" value="PyrdxlP-dep_Trfase"/>
</dbReference>
<dbReference type="Pfam" id="PF00392">
    <property type="entry name" value="GntR"/>
    <property type="match status" value="1"/>
</dbReference>
<dbReference type="SUPFAM" id="SSF53383">
    <property type="entry name" value="PLP-dependent transferases"/>
    <property type="match status" value="1"/>
</dbReference>
<gene>
    <name evidence="7" type="ORF">WKW80_29810</name>
</gene>
<dbReference type="Proteomes" id="UP001363010">
    <property type="component" value="Unassembled WGS sequence"/>
</dbReference>
<evidence type="ECO:0000256" key="2">
    <source>
        <dbReference type="ARBA" id="ARBA00022898"/>
    </source>
</evidence>
<dbReference type="InterPro" id="IPR015421">
    <property type="entry name" value="PyrdxlP-dep_Trfase_major"/>
</dbReference>
<evidence type="ECO:0000256" key="5">
    <source>
        <dbReference type="ARBA" id="ARBA00023163"/>
    </source>
</evidence>
<comment type="caution">
    <text evidence="7">The sequence shown here is derived from an EMBL/GenBank/DDBJ whole genome shotgun (WGS) entry which is preliminary data.</text>
</comment>
<dbReference type="GO" id="GO:0008483">
    <property type="term" value="F:transaminase activity"/>
    <property type="evidence" value="ECO:0007669"/>
    <property type="project" value="UniProtKB-KW"/>
</dbReference>
<evidence type="ECO:0000256" key="4">
    <source>
        <dbReference type="ARBA" id="ARBA00023125"/>
    </source>
</evidence>
<evidence type="ECO:0000313" key="7">
    <source>
        <dbReference type="EMBL" id="MEJ8826174.1"/>
    </source>
</evidence>